<dbReference type="EnsemblMetazoa" id="G27452.1">
    <property type="protein sequence ID" value="G27452.1:cds"/>
    <property type="gene ID" value="G27452"/>
</dbReference>
<name>A0A8W8LGX0_MAGGI</name>
<keyword evidence="3" id="KW-1185">Reference proteome</keyword>
<proteinExistence type="predicted"/>
<dbReference type="Proteomes" id="UP000005408">
    <property type="component" value="Unassembled WGS sequence"/>
</dbReference>
<sequence length="81" mass="9732">MPHTKNALEKRNTDIKVDPNKETSNYTTIKEQQEHTERNMYDELAPNENASQYEDILKKENYMKNCKKVLIMMEKERPSRK</sequence>
<feature type="region of interest" description="Disordered" evidence="1">
    <location>
        <begin position="1"/>
        <end position="36"/>
    </location>
</feature>
<dbReference type="AlphaFoldDB" id="A0A8W8LGX0"/>
<organism evidence="2 3">
    <name type="scientific">Magallana gigas</name>
    <name type="common">Pacific oyster</name>
    <name type="synonym">Crassostrea gigas</name>
    <dbReference type="NCBI Taxonomy" id="29159"/>
    <lineage>
        <taxon>Eukaryota</taxon>
        <taxon>Metazoa</taxon>
        <taxon>Spiralia</taxon>
        <taxon>Lophotrochozoa</taxon>
        <taxon>Mollusca</taxon>
        <taxon>Bivalvia</taxon>
        <taxon>Autobranchia</taxon>
        <taxon>Pteriomorphia</taxon>
        <taxon>Ostreida</taxon>
        <taxon>Ostreoidea</taxon>
        <taxon>Ostreidae</taxon>
        <taxon>Magallana</taxon>
    </lineage>
</organism>
<protein>
    <submittedName>
        <fullName evidence="2">Uncharacterized protein</fullName>
    </submittedName>
</protein>
<feature type="compositionally biased region" description="Basic and acidic residues" evidence="1">
    <location>
        <begin position="1"/>
        <end position="21"/>
    </location>
</feature>
<accession>A0A8W8LGX0</accession>
<evidence type="ECO:0000313" key="3">
    <source>
        <dbReference type="Proteomes" id="UP000005408"/>
    </source>
</evidence>
<evidence type="ECO:0000313" key="2">
    <source>
        <dbReference type="EnsemblMetazoa" id="G27452.1:cds"/>
    </source>
</evidence>
<reference evidence="2" key="1">
    <citation type="submission" date="2022-08" db="UniProtKB">
        <authorList>
            <consortium name="EnsemblMetazoa"/>
        </authorList>
    </citation>
    <scope>IDENTIFICATION</scope>
    <source>
        <strain evidence="2">05x7-T-G4-1.051#20</strain>
    </source>
</reference>
<evidence type="ECO:0000256" key="1">
    <source>
        <dbReference type="SAM" id="MobiDB-lite"/>
    </source>
</evidence>